<proteinExistence type="predicted"/>
<reference evidence="1 2" key="2">
    <citation type="submission" date="2018-03" db="EMBL/GenBank/DDBJ databases">
        <title>The ancient ancestry and fast evolution of plastids.</title>
        <authorList>
            <person name="Moore K.R."/>
            <person name="Magnabosco C."/>
            <person name="Momper L."/>
            <person name="Gold D.A."/>
            <person name="Bosak T."/>
            <person name="Fournier G.P."/>
        </authorList>
    </citation>
    <scope>NUCLEOTIDE SEQUENCE [LARGE SCALE GENOMIC DNA]</scope>
    <source>
        <strain evidence="1 2">CCAP 1448/3</strain>
    </source>
</reference>
<comment type="caution">
    <text evidence="1">The sequence shown here is derived from an EMBL/GenBank/DDBJ whole genome shotgun (WGS) entry which is preliminary data.</text>
</comment>
<keyword evidence="2" id="KW-1185">Reference proteome</keyword>
<organism evidence="1 2">
    <name type="scientific">Merismopedia glauca CCAP 1448/3</name>
    <dbReference type="NCBI Taxonomy" id="1296344"/>
    <lineage>
        <taxon>Bacteria</taxon>
        <taxon>Bacillati</taxon>
        <taxon>Cyanobacteriota</taxon>
        <taxon>Cyanophyceae</taxon>
        <taxon>Synechococcales</taxon>
        <taxon>Merismopediaceae</taxon>
        <taxon>Merismopedia</taxon>
    </lineage>
</organism>
<dbReference type="Proteomes" id="UP000238762">
    <property type="component" value="Unassembled WGS sequence"/>
</dbReference>
<name>A0A2T1BXN9_9CYAN</name>
<accession>A0A2T1BXN9</accession>
<protein>
    <submittedName>
        <fullName evidence="1">Uncharacterized protein</fullName>
    </submittedName>
</protein>
<sequence>MTRKLKPGGRLVRDPDAYVMQILVRAQRVAPVQKSEVKIGRDRGERKPNQQSTINNSYFKSAIPHIF</sequence>
<dbReference type="AlphaFoldDB" id="A0A2T1BXN9"/>
<dbReference type="EMBL" id="PVWJ01000161">
    <property type="protein sequence ID" value="PSB00779.1"/>
    <property type="molecule type" value="Genomic_DNA"/>
</dbReference>
<evidence type="ECO:0000313" key="1">
    <source>
        <dbReference type="EMBL" id="PSB00779.1"/>
    </source>
</evidence>
<reference evidence="1 2" key="1">
    <citation type="submission" date="2018-02" db="EMBL/GenBank/DDBJ databases">
        <authorList>
            <person name="Cohen D.B."/>
            <person name="Kent A.D."/>
        </authorList>
    </citation>
    <scope>NUCLEOTIDE SEQUENCE [LARGE SCALE GENOMIC DNA]</scope>
    <source>
        <strain evidence="1 2">CCAP 1448/3</strain>
    </source>
</reference>
<gene>
    <name evidence="1" type="ORF">C7B64_21765</name>
</gene>
<evidence type="ECO:0000313" key="2">
    <source>
        <dbReference type="Proteomes" id="UP000238762"/>
    </source>
</evidence>